<gene>
    <name evidence="2" type="ORF">K443DRAFT_678264</name>
</gene>
<protein>
    <submittedName>
        <fullName evidence="2">Unplaced genomic scaffold K443scaffold_69, whole genome shotgun sequence</fullName>
    </submittedName>
</protein>
<dbReference type="AlphaFoldDB" id="A0A0C9X9C9"/>
<evidence type="ECO:0000256" key="1">
    <source>
        <dbReference type="SAM" id="MobiDB-lite"/>
    </source>
</evidence>
<sequence>MSPSEHFRKGEPPQNNRHGSGFSEWSGGHVNILPTDSTGTRIEFDISKTGKKSAPGKL</sequence>
<organism evidence="2 3">
    <name type="scientific">Laccaria amethystina LaAM-08-1</name>
    <dbReference type="NCBI Taxonomy" id="1095629"/>
    <lineage>
        <taxon>Eukaryota</taxon>
        <taxon>Fungi</taxon>
        <taxon>Dikarya</taxon>
        <taxon>Basidiomycota</taxon>
        <taxon>Agaricomycotina</taxon>
        <taxon>Agaricomycetes</taxon>
        <taxon>Agaricomycetidae</taxon>
        <taxon>Agaricales</taxon>
        <taxon>Agaricineae</taxon>
        <taxon>Hydnangiaceae</taxon>
        <taxon>Laccaria</taxon>
    </lineage>
</organism>
<accession>A0A0C9X9C9</accession>
<dbReference type="EMBL" id="KN838604">
    <property type="protein sequence ID" value="KIK01596.1"/>
    <property type="molecule type" value="Genomic_DNA"/>
</dbReference>
<name>A0A0C9X9C9_9AGAR</name>
<proteinExistence type="predicted"/>
<dbReference type="HOGENOM" id="CLU_2979469_0_0_1"/>
<feature type="region of interest" description="Disordered" evidence="1">
    <location>
        <begin position="1"/>
        <end position="58"/>
    </location>
</feature>
<evidence type="ECO:0000313" key="3">
    <source>
        <dbReference type="Proteomes" id="UP000054477"/>
    </source>
</evidence>
<reference evidence="2 3" key="1">
    <citation type="submission" date="2014-04" db="EMBL/GenBank/DDBJ databases">
        <authorList>
            <consortium name="DOE Joint Genome Institute"/>
            <person name="Kuo A."/>
            <person name="Kohler A."/>
            <person name="Nagy L.G."/>
            <person name="Floudas D."/>
            <person name="Copeland A."/>
            <person name="Barry K.W."/>
            <person name="Cichocki N."/>
            <person name="Veneault-Fourrey C."/>
            <person name="LaButti K."/>
            <person name="Lindquist E.A."/>
            <person name="Lipzen A."/>
            <person name="Lundell T."/>
            <person name="Morin E."/>
            <person name="Murat C."/>
            <person name="Sun H."/>
            <person name="Tunlid A."/>
            <person name="Henrissat B."/>
            <person name="Grigoriev I.V."/>
            <person name="Hibbett D.S."/>
            <person name="Martin F."/>
            <person name="Nordberg H.P."/>
            <person name="Cantor M.N."/>
            <person name="Hua S.X."/>
        </authorList>
    </citation>
    <scope>NUCLEOTIDE SEQUENCE [LARGE SCALE GENOMIC DNA]</scope>
    <source>
        <strain evidence="2 3">LaAM-08-1</strain>
    </source>
</reference>
<feature type="compositionally biased region" description="Basic and acidic residues" evidence="1">
    <location>
        <begin position="1"/>
        <end position="11"/>
    </location>
</feature>
<reference evidence="3" key="2">
    <citation type="submission" date="2015-01" db="EMBL/GenBank/DDBJ databases">
        <title>Evolutionary Origins and Diversification of the Mycorrhizal Mutualists.</title>
        <authorList>
            <consortium name="DOE Joint Genome Institute"/>
            <consortium name="Mycorrhizal Genomics Consortium"/>
            <person name="Kohler A."/>
            <person name="Kuo A."/>
            <person name="Nagy L.G."/>
            <person name="Floudas D."/>
            <person name="Copeland A."/>
            <person name="Barry K.W."/>
            <person name="Cichocki N."/>
            <person name="Veneault-Fourrey C."/>
            <person name="LaButti K."/>
            <person name="Lindquist E.A."/>
            <person name="Lipzen A."/>
            <person name="Lundell T."/>
            <person name="Morin E."/>
            <person name="Murat C."/>
            <person name="Riley R."/>
            <person name="Ohm R."/>
            <person name="Sun H."/>
            <person name="Tunlid A."/>
            <person name="Henrissat B."/>
            <person name="Grigoriev I.V."/>
            <person name="Hibbett D.S."/>
            <person name="Martin F."/>
        </authorList>
    </citation>
    <scope>NUCLEOTIDE SEQUENCE [LARGE SCALE GENOMIC DNA]</scope>
    <source>
        <strain evidence="3">LaAM-08-1</strain>
    </source>
</reference>
<evidence type="ECO:0000313" key="2">
    <source>
        <dbReference type="EMBL" id="KIK01596.1"/>
    </source>
</evidence>
<dbReference type="Proteomes" id="UP000054477">
    <property type="component" value="Unassembled WGS sequence"/>
</dbReference>
<keyword evidence="3" id="KW-1185">Reference proteome</keyword>